<organism evidence="1 2">
    <name type="scientific">Paramagnetospirillum magnetotacticum MS-1</name>
    <dbReference type="NCBI Taxonomy" id="272627"/>
    <lineage>
        <taxon>Bacteria</taxon>
        <taxon>Pseudomonadati</taxon>
        <taxon>Pseudomonadota</taxon>
        <taxon>Alphaproteobacteria</taxon>
        <taxon>Rhodospirillales</taxon>
        <taxon>Magnetospirillaceae</taxon>
        <taxon>Paramagnetospirillum</taxon>
    </lineage>
</organism>
<proteinExistence type="predicted"/>
<dbReference type="EMBL" id="JXSL01000027">
    <property type="protein sequence ID" value="KIL98804.1"/>
    <property type="molecule type" value="Genomic_DNA"/>
</dbReference>
<name>A0A0C2YGA6_PARME</name>
<dbReference type="OrthoDB" id="503106at2"/>
<evidence type="ECO:0000313" key="2">
    <source>
        <dbReference type="Proteomes" id="UP000031971"/>
    </source>
</evidence>
<dbReference type="PANTHER" id="PTHR38134:SF2">
    <property type="entry name" value="GALACTOKINASE"/>
    <property type="match status" value="1"/>
</dbReference>
<dbReference type="AlphaFoldDB" id="A0A0C2YGA6"/>
<dbReference type="InterPro" id="IPR053205">
    <property type="entry name" value="GHMP_kinase_L-arabinokinase"/>
</dbReference>
<comment type="caution">
    <text evidence="1">The sequence shown here is derived from an EMBL/GenBank/DDBJ whole genome shotgun (WGS) entry which is preliminary data.</text>
</comment>
<dbReference type="PANTHER" id="PTHR38134">
    <property type="entry name" value="SLR1395 PROTEIN"/>
    <property type="match status" value="1"/>
</dbReference>
<accession>A0A0C2YGA6</accession>
<gene>
    <name evidence="1" type="ORF">CCC_02254</name>
</gene>
<sequence>MLLPETSKHLWLALSPHGYGHAAMTAPVIHALRRRLPDLRLTIQTALPRAFLEERYGPDFTHIPDIPDFGLKMLSATVVDLEASAEGYRRLHADFDALVESEAQRLRRAWPDLVLANVPYVTLAAAARAGIGAVALSSLEWADIYRHYLGDRPEAAGIYAQMRGSYNAAQAFLRVTPAMDMPSIDTIIDIGPVANKGRNRRDELAARLPGRLGLAAFGGIDHDFSMANWPRMEGWTWATTLDFPKDRGDIVAWRDLGLPFSDLAASVDVIVTKPGYGTFTEAGLSGIPVLYVLRPDWPESPAMDIWLAAHTRALAVTLEALTCDAEAQLRRLFSLPEQPVAQALGNEEAAEYIASILCAETGICERS</sequence>
<reference evidence="1 2" key="1">
    <citation type="submission" date="2015-01" db="EMBL/GenBank/DDBJ databases">
        <title>Genome Sequence of Magnetospirillum magnetotacticum Strain MS-1.</title>
        <authorList>
            <person name="Marinov G.K."/>
            <person name="Smalley M.D."/>
            <person name="DeSalvo G."/>
        </authorList>
    </citation>
    <scope>NUCLEOTIDE SEQUENCE [LARGE SCALE GENOMIC DNA]</scope>
    <source>
        <strain evidence="1 2">MS-1</strain>
    </source>
</reference>
<evidence type="ECO:0000313" key="1">
    <source>
        <dbReference type="EMBL" id="KIL98804.1"/>
    </source>
</evidence>
<evidence type="ECO:0008006" key="3">
    <source>
        <dbReference type="Google" id="ProtNLM"/>
    </source>
</evidence>
<dbReference type="Proteomes" id="UP000031971">
    <property type="component" value="Unassembled WGS sequence"/>
</dbReference>
<protein>
    <recommendedName>
        <fullName evidence="3">Glycosyltransferase</fullName>
    </recommendedName>
</protein>
<dbReference type="RefSeq" id="WP_041041145.1">
    <property type="nucleotide sequence ID" value="NZ_JXSL01000027.1"/>
</dbReference>
<dbReference type="SUPFAM" id="SSF53756">
    <property type="entry name" value="UDP-Glycosyltransferase/glycogen phosphorylase"/>
    <property type="match status" value="1"/>
</dbReference>
<dbReference type="STRING" id="272627.CCC_02254"/>
<keyword evidence="2" id="KW-1185">Reference proteome</keyword>